<dbReference type="PANTHER" id="PTHR11439">
    <property type="entry name" value="GAG-POL-RELATED RETROTRANSPOSON"/>
    <property type="match status" value="1"/>
</dbReference>
<protein>
    <submittedName>
        <fullName evidence="1">Uncharacterized protein</fullName>
    </submittedName>
</protein>
<keyword evidence="2" id="KW-1185">Reference proteome</keyword>
<reference evidence="1" key="2">
    <citation type="submission" date="2019-01" db="UniProtKB">
        <authorList>
            <consortium name="EnsemblPlants"/>
        </authorList>
    </citation>
    <scope>IDENTIFICATION</scope>
    <source>
        <strain evidence="1">cv. Heinz 1706</strain>
    </source>
</reference>
<dbReference type="PANTHER" id="PTHR11439:SF511">
    <property type="match status" value="1"/>
</dbReference>
<sequence length="154" mass="18117">MIRSILKYLKVPYLEVGRSSKGMVLSQRKYRKFPMEKHQRLSSNESSYLLDPDPFRRLVGRLIYPSVTRPDICYSLRLLSQFMCYLFSISSPLYIKEFCDSDWEVSPISWKSKKQVTVSRSSAEAEYSSMVLIITFRLMCPHLDLVPLYCYSKE</sequence>
<evidence type="ECO:0000313" key="2">
    <source>
        <dbReference type="Proteomes" id="UP000004994"/>
    </source>
</evidence>
<dbReference type="EnsemblPlants" id="Solyc05g026265.1.1">
    <property type="protein sequence ID" value="Solyc05g026265.1.1"/>
    <property type="gene ID" value="Solyc05g026265.1"/>
</dbReference>
<dbReference type="AlphaFoldDB" id="A0A3Q7GG48"/>
<dbReference type="InParanoid" id="A0A3Q7GG48"/>
<dbReference type="Proteomes" id="UP000004994">
    <property type="component" value="Chromosome 5"/>
</dbReference>
<name>A0A3Q7GG48_SOLLC</name>
<reference evidence="1" key="1">
    <citation type="journal article" date="2012" name="Nature">
        <title>The tomato genome sequence provides insights into fleshy fruit evolution.</title>
        <authorList>
            <consortium name="Tomato Genome Consortium"/>
        </authorList>
    </citation>
    <scope>NUCLEOTIDE SEQUENCE [LARGE SCALE GENOMIC DNA]</scope>
    <source>
        <strain evidence="1">cv. Heinz 1706</strain>
    </source>
</reference>
<dbReference type="Gramene" id="Solyc05g026265.1.1">
    <property type="protein sequence ID" value="Solyc05g026265.1.1"/>
    <property type="gene ID" value="Solyc05g026265.1"/>
</dbReference>
<organism evidence="1">
    <name type="scientific">Solanum lycopersicum</name>
    <name type="common">Tomato</name>
    <name type="synonym">Lycopersicon esculentum</name>
    <dbReference type="NCBI Taxonomy" id="4081"/>
    <lineage>
        <taxon>Eukaryota</taxon>
        <taxon>Viridiplantae</taxon>
        <taxon>Streptophyta</taxon>
        <taxon>Embryophyta</taxon>
        <taxon>Tracheophyta</taxon>
        <taxon>Spermatophyta</taxon>
        <taxon>Magnoliopsida</taxon>
        <taxon>eudicotyledons</taxon>
        <taxon>Gunneridae</taxon>
        <taxon>Pentapetalae</taxon>
        <taxon>asterids</taxon>
        <taxon>lamiids</taxon>
        <taxon>Solanales</taxon>
        <taxon>Solanaceae</taxon>
        <taxon>Solanoideae</taxon>
        <taxon>Solaneae</taxon>
        <taxon>Solanum</taxon>
        <taxon>Solanum subgen. Lycopersicon</taxon>
    </lineage>
</organism>
<dbReference type="STRING" id="4081.A0A3Q7GG48"/>
<accession>A0A3Q7GG48</accession>
<evidence type="ECO:0000313" key="1">
    <source>
        <dbReference type="EnsemblPlants" id="Solyc05g026265.1.1"/>
    </source>
</evidence>
<proteinExistence type="predicted"/>